<accession>A0A0H3ZQ54</accession>
<evidence type="ECO:0000313" key="1">
    <source>
        <dbReference type="EMBL" id="AKN35771.1"/>
    </source>
</evidence>
<evidence type="ECO:0008006" key="2">
    <source>
        <dbReference type="Google" id="ProtNLM"/>
    </source>
</evidence>
<name>A0A0H3ZQ54_9VIBR</name>
<dbReference type="AlphaFoldDB" id="A0A0H3ZQ54"/>
<protein>
    <recommendedName>
        <fullName evidence="2">BCTnown</fullName>
    </recommendedName>
</protein>
<organism evidence="1">
    <name type="scientific">Vibrio sp. FF_304</name>
    <dbReference type="NCBI Taxonomy" id="1652833"/>
    <lineage>
        <taxon>Bacteria</taxon>
        <taxon>Pseudomonadati</taxon>
        <taxon>Pseudomonadota</taxon>
        <taxon>Gammaproteobacteria</taxon>
        <taxon>Vibrionales</taxon>
        <taxon>Vibrionaceae</taxon>
        <taxon>Vibrio</taxon>
    </lineage>
</organism>
<sequence>MSWQPGEALLFQQPDTATGLSYHCYFEPSDNQTINGYTWTMTPETPEQFTITATNSGVTLTADSLYGLFVPEFIDYRDGHKVLRVSDWPDLPPGKDLVEFRPSGISQREYTLSVTVTYTETDTDSGLEVEKTDSQSWRCVVIHDYSTGRDQLLEYMNASSH</sequence>
<proteinExistence type="predicted"/>
<reference evidence="1" key="1">
    <citation type="journal article" date="2015" name="MBio">
        <title>Eco-Evolutionary Dynamics of Episomes among Ecologically Cohesive Bacterial Populations.</title>
        <authorList>
            <person name="Xue H."/>
            <person name="Cordero O.X."/>
            <person name="Camas F.M."/>
            <person name="Trimble W."/>
            <person name="Meyer F."/>
            <person name="Guglielmini J."/>
            <person name="Rocha E.P."/>
            <person name="Polz M.F."/>
        </authorList>
    </citation>
    <scope>NUCLEOTIDE SEQUENCE</scope>
    <source>
        <strain evidence="1">FF_304</strain>
    </source>
</reference>
<dbReference type="EMBL" id="KP795453">
    <property type="protein sequence ID" value="AKN35771.1"/>
    <property type="molecule type" value="Genomic_DNA"/>
</dbReference>